<keyword evidence="2" id="KW-1185">Reference proteome</keyword>
<dbReference type="Proteomes" id="UP000181980">
    <property type="component" value="Unassembled WGS sequence"/>
</dbReference>
<accession>A0A1H5PX39</accession>
<reference evidence="2" key="1">
    <citation type="submission" date="2016-10" db="EMBL/GenBank/DDBJ databases">
        <authorList>
            <person name="Varghese N."/>
            <person name="Submissions S."/>
        </authorList>
    </citation>
    <scope>NUCLEOTIDE SEQUENCE [LARGE SCALE GENOMIC DNA]</scope>
    <source>
        <strain evidence="2">DSM 45237</strain>
    </source>
</reference>
<gene>
    <name evidence="1" type="ORF">SAMN04488561_5941</name>
</gene>
<dbReference type="AlphaFoldDB" id="A0A1H5PX39"/>
<proteinExistence type="predicted"/>
<organism evidence="1 2">
    <name type="scientific">Jiangella alba</name>
    <dbReference type="NCBI Taxonomy" id="561176"/>
    <lineage>
        <taxon>Bacteria</taxon>
        <taxon>Bacillati</taxon>
        <taxon>Actinomycetota</taxon>
        <taxon>Actinomycetes</taxon>
        <taxon>Jiangellales</taxon>
        <taxon>Jiangellaceae</taxon>
        <taxon>Jiangella</taxon>
    </lineage>
</organism>
<name>A0A1H5PX39_9ACTN</name>
<dbReference type="EMBL" id="FNUC01000004">
    <property type="protein sequence ID" value="SEF17577.1"/>
    <property type="molecule type" value="Genomic_DNA"/>
</dbReference>
<dbReference type="RefSeq" id="WP_069114973.1">
    <property type="nucleotide sequence ID" value="NZ_FNUC01000004.1"/>
</dbReference>
<evidence type="ECO:0000313" key="1">
    <source>
        <dbReference type="EMBL" id="SEF17577.1"/>
    </source>
</evidence>
<evidence type="ECO:0000313" key="2">
    <source>
        <dbReference type="Proteomes" id="UP000181980"/>
    </source>
</evidence>
<dbReference type="OrthoDB" id="5182922at2"/>
<sequence length="175" mass="19817">MTERTTNFRRWFGNWFAGVDSYPDGYTEGCETVAQWEADAELGESFAAFKDEVAAHLRDSSLRPVGTSEAQWLNDEWLRNLWYDLFGPEPAPGDPYPVPAEDWGHPRETPYIMHAVGESDDDATDGERAWLAQRGLTHAGIQRGHPWRRTAPEGYADRLARLTAEGRRTAYDGEV</sequence>
<protein>
    <submittedName>
        <fullName evidence="1">Uncharacterized protein</fullName>
    </submittedName>
</protein>
<dbReference type="STRING" id="561176.SAMN04488561_5941"/>